<evidence type="ECO:0000256" key="6">
    <source>
        <dbReference type="PIRSR" id="PIRSR606710-2"/>
    </source>
</evidence>
<dbReference type="CDD" id="cd08998">
    <property type="entry name" value="GH43_Arb43a-like"/>
    <property type="match status" value="1"/>
</dbReference>
<keyword evidence="11" id="KW-1185">Reference proteome</keyword>
<gene>
    <name evidence="10" type="ORF">BD847_1766</name>
</gene>
<evidence type="ECO:0000256" key="2">
    <source>
        <dbReference type="ARBA" id="ARBA00009865"/>
    </source>
</evidence>
<dbReference type="GO" id="GO:0004553">
    <property type="term" value="F:hydrolase activity, hydrolyzing O-glycosyl compounds"/>
    <property type="evidence" value="ECO:0007669"/>
    <property type="project" value="InterPro"/>
</dbReference>
<feature type="site" description="Important for catalytic activity, responsible for pKa modulation of the active site Glu and correct orientation of both the proton donor and substrate" evidence="6">
    <location>
        <position position="246"/>
    </location>
</feature>
<keyword evidence="3 7" id="KW-0378">Hydrolase</keyword>
<comment type="pathway">
    <text evidence="1">Glycan metabolism; L-arabinan degradation.</text>
</comment>
<evidence type="ECO:0000256" key="8">
    <source>
        <dbReference type="SAM" id="SignalP"/>
    </source>
</evidence>
<keyword evidence="4 7" id="KW-0326">Glycosidase</keyword>
<dbReference type="RefSeq" id="WP_115887876.1">
    <property type="nucleotide sequence ID" value="NZ_QRDQ01000008.1"/>
</dbReference>
<proteinExistence type="inferred from homology"/>
<dbReference type="PANTHER" id="PTHR43301">
    <property type="entry name" value="ARABINAN ENDO-1,5-ALPHA-L-ARABINOSIDASE"/>
    <property type="match status" value="1"/>
</dbReference>
<dbReference type="InterPro" id="IPR032291">
    <property type="entry name" value="Abn2_C"/>
</dbReference>
<evidence type="ECO:0000256" key="1">
    <source>
        <dbReference type="ARBA" id="ARBA00004834"/>
    </source>
</evidence>
<feature type="active site" description="Proton acceptor" evidence="5">
    <location>
        <position position="80"/>
    </location>
</feature>
<evidence type="ECO:0000256" key="7">
    <source>
        <dbReference type="RuleBase" id="RU361187"/>
    </source>
</evidence>
<reference evidence="10 11" key="1">
    <citation type="submission" date="2018-07" db="EMBL/GenBank/DDBJ databases">
        <title>Genomic Encyclopedia of Archaeal and Bacterial Type Strains, Phase II (KMG-II): from individual species to whole genera.</title>
        <authorList>
            <person name="Goeker M."/>
        </authorList>
    </citation>
    <scope>NUCLEOTIDE SEQUENCE [LARGE SCALE GENOMIC DNA]</scope>
    <source>
        <strain evidence="10 11">DSM 25795</strain>
    </source>
</reference>
<dbReference type="OrthoDB" id="9801455at2"/>
<dbReference type="Gene3D" id="2.40.128.10">
    <property type="match status" value="1"/>
</dbReference>
<feature type="chain" id="PRO_5017681654" evidence="8">
    <location>
        <begin position="29"/>
        <end position="541"/>
    </location>
</feature>
<evidence type="ECO:0000256" key="4">
    <source>
        <dbReference type="ARBA" id="ARBA00023295"/>
    </source>
</evidence>
<comment type="caution">
    <text evidence="10">The sequence shown here is derived from an EMBL/GenBank/DDBJ whole genome shotgun (WGS) entry which is preliminary data.</text>
</comment>
<dbReference type="AlphaFoldDB" id="A0A3D9FY05"/>
<protein>
    <submittedName>
        <fullName evidence="10">Arabinan endo-1,5-alpha-L-arabinosidase</fullName>
    </submittedName>
</protein>
<dbReference type="InterPro" id="IPR050727">
    <property type="entry name" value="GH43_arabinanases"/>
</dbReference>
<dbReference type="Proteomes" id="UP000257004">
    <property type="component" value="Unassembled WGS sequence"/>
</dbReference>
<evidence type="ECO:0000259" key="9">
    <source>
        <dbReference type="Pfam" id="PF16369"/>
    </source>
</evidence>
<dbReference type="InterPro" id="IPR023296">
    <property type="entry name" value="Glyco_hydro_beta-prop_sf"/>
</dbReference>
<organism evidence="10 11">
    <name type="scientific">Flavobacterium cutihirudinis</name>
    <dbReference type="NCBI Taxonomy" id="1265740"/>
    <lineage>
        <taxon>Bacteria</taxon>
        <taxon>Pseudomonadati</taxon>
        <taxon>Bacteroidota</taxon>
        <taxon>Flavobacteriia</taxon>
        <taxon>Flavobacteriales</taxon>
        <taxon>Flavobacteriaceae</taxon>
        <taxon>Flavobacterium</taxon>
    </lineage>
</organism>
<dbReference type="InterPro" id="IPR006710">
    <property type="entry name" value="Glyco_hydro_43"/>
</dbReference>
<accession>A0A3D9FY05</accession>
<dbReference type="Pfam" id="PF16369">
    <property type="entry name" value="GH43_C"/>
    <property type="match status" value="1"/>
</dbReference>
<dbReference type="Pfam" id="PF04616">
    <property type="entry name" value="Glyco_hydro_43"/>
    <property type="match status" value="1"/>
</dbReference>
<dbReference type="PROSITE" id="PS51257">
    <property type="entry name" value="PROKAR_LIPOPROTEIN"/>
    <property type="match status" value="1"/>
</dbReference>
<feature type="domain" description="Extracellular endo-alpha-(1-&gt;5)-L-arabinanase C-terminal" evidence="9">
    <location>
        <begin position="437"/>
        <end position="537"/>
    </location>
</feature>
<evidence type="ECO:0000313" key="10">
    <source>
        <dbReference type="EMBL" id="RED25027.1"/>
    </source>
</evidence>
<feature type="signal peptide" evidence="8">
    <location>
        <begin position="1"/>
        <end position="28"/>
    </location>
</feature>
<keyword evidence="8" id="KW-0732">Signal</keyword>
<evidence type="ECO:0000256" key="3">
    <source>
        <dbReference type="ARBA" id="ARBA00022801"/>
    </source>
</evidence>
<dbReference type="GO" id="GO:0005975">
    <property type="term" value="P:carbohydrate metabolic process"/>
    <property type="evidence" value="ECO:0007669"/>
    <property type="project" value="InterPro"/>
</dbReference>
<comment type="similarity">
    <text evidence="2 7">Belongs to the glycosyl hydrolase 43 family.</text>
</comment>
<sequence>MKKSYFVSRKISHIGLFFGAMMMFSCSSDDPAKPVDPVVPPVVVPPVVTPAFPGPTYADNYTAFSSWGSRSQWNLANVHDPSVEKSGEYYYMYQTDASYGNAHEGNGHFFYRRSKDLINWEFMGSSMTTAPAWVKDSLNNKRARMNPALPPIENPNYGYWAPCVRKVGNKFRMYYSIVVTNPIVGTDTNTSWSERAFIGLAETDDLASNNWVDKGMVVCSEPDGVKSYVRNGGNDWDAYFKFNAIDPSFIQTPEGDQYLIYGSWHSGIAALKLDPSTGKPAKLKTIEDYGTRIAGRGNVNSNRWQALEGPEIIYNPETQYYYLFLAYDELSVAYNTRVARSKNILGPYQTISGSSITSGAECYPMVTHPYQFKNHTGWVGFAHCAVFQNPDTKQWYYASQARLPEGVPGIAVSNAVMMGHVRAIQWTEDGWPVVEAERYAGVPATTISDANFIGTWEQITMNYQYKTMQKSGTIYLTADKKVSGDATGTWSYDSTKKILTVNGVKCNVSDSWDWELATRKVTLSYSGYTAAGLPVWGKKIN</sequence>
<dbReference type="PANTHER" id="PTHR43301:SF3">
    <property type="entry name" value="ARABINAN ENDO-1,5-ALPHA-L-ARABINOSIDASE A-RELATED"/>
    <property type="match status" value="1"/>
</dbReference>
<feature type="active site" description="Proton donor" evidence="5">
    <location>
        <position position="308"/>
    </location>
</feature>
<dbReference type="SUPFAM" id="SSF75005">
    <property type="entry name" value="Arabinanase/levansucrase/invertase"/>
    <property type="match status" value="1"/>
</dbReference>
<evidence type="ECO:0000256" key="5">
    <source>
        <dbReference type="PIRSR" id="PIRSR606710-1"/>
    </source>
</evidence>
<evidence type="ECO:0000313" key="11">
    <source>
        <dbReference type="Proteomes" id="UP000257004"/>
    </source>
</evidence>
<name>A0A3D9FY05_9FLAO</name>
<dbReference type="EMBL" id="QRDQ01000008">
    <property type="protein sequence ID" value="RED25027.1"/>
    <property type="molecule type" value="Genomic_DNA"/>
</dbReference>
<dbReference type="Gene3D" id="2.115.10.20">
    <property type="entry name" value="Glycosyl hydrolase domain, family 43"/>
    <property type="match status" value="1"/>
</dbReference>